<keyword evidence="1" id="KW-0175">Coiled coil</keyword>
<evidence type="ECO:0000313" key="3">
    <source>
        <dbReference type="EMBL" id="GJT56099.1"/>
    </source>
</evidence>
<proteinExistence type="predicted"/>
<name>A0ABQ5EYU4_9ASTR</name>
<dbReference type="EMBL" id="BQNB010016815">
    <property type="protein sequence ID" value="GJT56099.1"/>
    <property type="molecule type" value="Genomic_DNA"/>
</dbReference>
<organism evidence="3 4">
    <name type="scientific">Tanacetum coccineum</name>
    <dbReference type="NCBI Taxonomy" id="301880"/>
    <lineage>
        <taxon>Eukaryota</taxon>
        <taxon>Viridiplantae</taxon>
        <taxon>Streptophyta</taxon>
        <taxon>Embryophyta</taxon>
        <taxon>Tracheophyta</taxon>
        <taxon>Spermatophyta</taxon>
        <taxon>Magnoliopsida</taxon>
        <taxon>eudicotyledons</taxon>
        <taxon>Gunneridae</taxon>
        <taxon>Pentapetalae</taxon>
        <taxon>asterids</taxon>
        <taxon>campanulids</taxon>
        <taxon>Asterales</taxon>
        <taxon>Asteraceae</taxon>
        <taxon>Asteroideae</taxon>
        <taxon>Anthemideae</taxon>
        <taxon>Anthemidinae</taxon>
        <taxon>Tanacetum</taxon>
    </lineage>
</organism>
<sequence>MAQVHLLQSQKLKLEKQKEKAKAEVTFLKARPLYLDINQLTKLLVTSLKPKLSKLLASHDFSSHLPTKLKELPLKITELSRQVKELKKHVTELNTIQWKLPVEFLGLPSQIISVQEKLKILDALLSLLNKVTDTLNRFSTIVENASPKATYKGVPSACQANPSPAEEEKNTTQATKDADNANLKQQPTTKTPPTTSSFQSSLFLKSKGKEVMSSKDAEDEETKSDSKDDHANLADSMIECSKQKKLKKFSFVTEGVTQYYNMKLLYDKYCNKMIKRRKISKITNCDVLTKKGSITIKVYREDGTNEVISNFKVSDLHLAEWREVVQACPNKKEKGWKTVYGLRKTRMDYLDQTEKELRIEFNRTLKEQDPLDELNDLDNKKRKRAGDFKDHSRSTKKHKSSVQHEKEVH</sequence>
<evidence type="ECO:0000256" key="2">
    <source>
        <dbReference type="SAM" id="MobiDB-lite"/>
    </source>
</evidence>
<feature type="compositionally biased region" description="Basic and acidic residues" evidence="2">
    <location>
        <begin position="207"/>
        <end position="216"/>
    </location>
</feature>
<keyword evidence="4" id="KW-1185">Reference proteome</keyword>
<evidence type="ECO:0000313" key="4">
    <source>
        <dbReference type="Proteomes" id="UP001151760"/>
    </source>
</evidence>
<reference evidence="3" key="1">
    <citation type="journal article" date="2022" name="Int. J. Mol. Sci.">
        <title>Draft Genome of Tanacetum Coccineum: Genomic Comparison of Closely Related Tanacetum-Family Plants.</title>
        <authorList>
            <person name="Yamashiro T."/>
            <person name="Shiraishi A."/>
            <person name="Nakayama K."/>
            <person name="Satake H."/>
        </authorList>
    </citation>
    <scope>NUCLEOTIDE SEQUENCE</scope>
</reference>
<feature type="compositionally biased region" description="Low complexity" evidence="2">
    <location>
        <begin position="183"/>
        <end position="205"/>
    </location>
</feature>
<feature type="region of interest" description="Disordered" evidence="2">
    <location>
        <begin position="372"/>
        <end position="409"/>
    </location>
</feature>
<accession>A0ABQ5EYU4</accession>
<protein>
    <submittedName>
        <fullName evidence="3">Uncharacterized protein</fullName>
    </submittedName>
</protein>
<comment type="caution">
    <text evidence="3">The sequence shown here is derived from an EMBL/GenBank/DDBJ whole genome shotgun (WGS) entry which is preliminary data.</text>
</comment>
<evidence type="ECO:0000256" key="1">
    <source>
        <dbReference type="SAM" id="Coils"/>
    </source>
</evidence>
<dbReference type="Proteomes" id="UP001151760">
    <property type="component" value="Unassembled WGS sequence"/>
</dbReference>
<feature type="coiled-coil region" evidence="1">
    <location>
        <begin position="4"/>
        <end position="31"/>
    </location>
</feature>
<gene>
    <name evidence="3" type="ORF">Tco_0991153</name>
</gene>
<reference evidence="3" key="2">
    <citation type="submission" date="2022-01" db="EMBL/GenBank/DDBJ databases">
        <authorList>
            <person name="Yamashiro T."/>
            <person name="Shiraishi A."/>
            <person name="Satake H."/>
            <person name="Nakayama K."/>
        </authorList>
    </citation>
    <scope>NUCLEOTIDE SEQUENCE</scope>
</reference>
<feature type="region of interest" description="Disordered" evidence="2">
    <location>
        <begin position="151"/>
        <end position="230"/>
    </location>
</feature>